<evidence type="ECO:0000256" key="1">
    <source>
        <dbReference type="SAM" id="MobiDB-lite"/>
    </source>
</evidence>
<feature type="domain" description="CBM21" evidence="3">
    <location>
        <begin position="146"/>
        <end position="252"/>
    </location>
</feature>
<keyword evidence="2" id="KW-0732">Signal</keyword>
<dbReference type="STRING" id="984485.A0A1E4REV7"/>
<reference evidence="5" key="1">
    <citation type="submission" date="2016-05" db="EMBL/GenBank/DDBJ databases">
        <title>Comparative genomics of biotechnologically important yeasts.</title>
        <authorList>
            <consortium name="DOE Joint Genome Institute"/>
            <person name="Riley R."/>
            <person name="Haridas S."/>
            <person name="Wolfe K.H."/>
            <person name="Lopes M.R."/>
            <person name="Hittinger C.T."/>
            <person name="Goker M."/>
            <person name="Salamov A."/>
            <person name="Wisecaver J."/>
            <person name="Long T.M."/>
            <person name="Aerts A.L."/>
            <person name="Barry K."/>
            <person name="Choi C."/>
            <person name="Clum A."/>
            <person name="Coughlan A.Y."/>
            <person name="Deshpande S."/>
            <person name="Douglass A.P."/>
            <person name="Hanson S.J."/>
            <person name="Klenk H.-P."/>
            <person name="Labutti K."/>
            <person name="Lapidus A."/>
            <person name="Lindquist E."/>
            <person name="Lipzen A."/>
            <person name="Meier-Kolthoff J.P."/>
            <person name="Ohm R.A."/>
            <person name="Otillar R.P."/>
            <person name="Pangilinan J."/>
            <person name="Peng Y."/>
            <person name="Rokas A."/>
            <person name="Rosa C.A."/>
            <person name="Scheuner C."/>
            <person name="Sibirny A.A."/>
            <person name="Slot J.C."/>
            <person name="Stielow J.B."/>
            <person name="Sun H."/>
            <person name="Kurtzman C.P."/>
            <person name="Blackwell M."/>
            <person name="Grigoriev I.V."/>
            <person name="Jeffries T.W."/>
        </authorList>
    </citation>
    <scope>NUCLEOTIDE SEQUENCE [LARGE SCALE GENOMIC DNA]</scope>
    <source>
        <strain evidence="5">NRRL Y-1933</strain>
    </source>
</reference>
<dbReference type="PANTHER" id="PTHR12307">
    <property type="entry name" value="PROTEIN PHOSPHATASE 1 REGULATORY SUBUNIT"/>
    <property type="match status" value="1"/>
</dbReference>
<dbReference type="GO" id="GO:0000164">
    <property type="term" value="C:protein phosphatase type 1 complex"/>
    <property type="evidence" value="ECO:0007669"/>
    <property type="project" value="TreeGrafter"/>
</dbReference>
<feature type="chain" id="PRO_5009162244" description="CBM21 domain-containing protein" evidence="2">
    <location>
        <begin position="28"/>
        <end position="369"/>
    </location>
</feature>
<dbReference type="RefSeq" id="XP_020074712.1">
    <property type="nucleotide sequence ID" value="XM_020222802.1"/>
</dbReference>
<dbReference type="EMBL" id="KV454544">
    <property type="protein sequence ID" value="ODV65645.1"/>
    <property type="molecule type" value="Genomic_DNA"/>
</dbReference>
<gene>
    <name evidence="4" type="ORF">HYPBUDRAFT_168368</name>
</gene>
<evidence type="ECO:0000256" key="2">
    <source>
        <dbReference type="SAM" id="SignalP"/>
    </source>
</evidence>
<feature type="compositionally biased region" description="Polar residues" evidence="1">
    <location>
        <begin position="298"/>
        <end position="308"/>
    </location>
</feature>
<feature type="signal peptide" evidence="2">
    <location>
        <begin position="1"/>
        <end position="27"/>
    </location>
</feature>
<feature type="compositionally biased region" description="Polar residues" evidence="1">
    <location>
        <begin position="316"/>
        <end position="331"/>
    </location>
</feature>
<sequence length="369" mass="42089">MIDSFSSSESLLLQALLLSLLLLLLLSLSTIKLTPPSDDCGLLRKKLGELVKSSLKLPNLARSVSSPGMLSPNKSVRFASRLANVKMFDGNDSPSTVATAENTPLGSPHHEEMDSYFQLNWNDEETSSEEEIDVVHPYQMISSDVTGGDKNKVVNLKEVYLAEDELIGKIMVENIAFEKKISIKLTFNNWKTKIIINNHINFVKSINNFDEFEFKIDLSNLPCHINLEMVVRYEVNNQVYWDNNFNQNYHIKLSTNKNYNNNQFDDLINKLNDYKNNHELDYKLANTNPKSELHHRYNLSNELNTPRSPLSRPLKYSNSYKSKQSTTTSFNSKSYSDLLQSYCFYGAPEKNSFNSTASTFHSLSDSIHI</sequence>
<dbReference type="OrthoDB" id="1881at2759"/>
<name>A0A1E4REV7_9ASCO</name>
<dbReference type="Proteomes" id="UP000095085">
    <property type="component" value="Unassembled WGS sequence"/>
</dbReference>
<evidence type="ECO:0000259" key="3">
    <source>
        <dbReference type="PROSITE" id="PS51159"/>
    </source>
</evidence>
<protein>
    <recommendedName>
        <fullName evidence="3">CBM21 domain-containing protein</fullName>
    </recommendedName>
</protein>
<dbReference type="Gene3D" id="2.60.40.2440">
    <property type="entry name" value="Carbohydrate binding type-21 domain"/>
    <property type="match status" value="1"/>
</dbReference>
<dbReference type="InterPro" id="IPR050782">
    <property type="entry name" value="PP1_regulatory_subunit_3"/>
</dbReference>
<keyword evidence="5" id="KW-1185">Reference proteome</keyword>
<dbReference type="PROSITE" id="PS51159">
    <property type="entry name" value="CBM21"/>
    <property type="match status" value="1"/>
</dbReference>
<accession>A0A1E4REV7</accession>
<dbReference type="GO" id="GO:2001069">
    <property type="term" value="F:glycogen binding"/>
    <property type="evidence" value="ECO:0007669"/>
    <property type="project" value="TreeGrafter"/>
</dbReference>
<evidence type="ECO:0000313" key="4">
    <source>
        <dbReference type="EMBL" id="ODV65645.1"/>
    </source>
</evidence>
<dbReference type="InterPro" id="IPR038175">
    <property type="entry name" value="CBM21_dom_sf"/>
</dbReference>
<proteinExistence type="predicted"/>
<evidence type="ECO:0000313" key="5">
    <source>
        <dbReference type="Proteomes" id="UP000095085"/>
    </source>
</evidence>
<dbReference type="AlphaFoldDB" id="A0A1E4REV7"/>
<dbReference type="GO" id="GO:0008157">
    <property type="term" value="F:protein phosphatase 1 binding"/>
    <property type="evidence" value="ECO:0007669"/>
    <property type="project" value="TreeGrafter"/>
</dbReference>
<dbReference type="PANTHER" id="PTHR12307:SF36">
    <property type="entry name" value="GLYCOGEN-BINDING SUBUNIT 76A"/>
    <property type="match status" value="1"/>
</dbReference>
<dbReference type="Pfam" id="PF03370">
    <property type="entry name" value="CBM_21"/>
    <property type="match status" value="1"/>
</dbReference>
<dbReference type="InterPro" id="IPR005036">
    <property type="entry name" value="CBM21_dom"/>
</dbReference>
<feature type="region of interest" description="Disordered" evidence="1">
    <location>
        <begin position="298"/>
        <end position="331"/>
    </location>
</feature>
<dbReference type="GO" id="GO:0005979">
    <property type="term" value="P:regulation of glycogen biosynthetic process"/>
    <property type="evidence" value="ECO:0007669"/>
    <property type="project" value="TreeGrafter"/>
</dbReference>
<organism evidence="4 5">
    <name type="scientific">Hyphopichia burtonii NRRL Y-1933</name>
    <dbReference type="NCBI Taxonomy" id="984485"/>
    <lineage>
        <taxon>Eukaryota</taxon>
        <taxon>Fungi</taxon>
        <taxon>Dikarya</taxon>
        <taxon>Ascomycota</taxon>
        <taxon>Saccharomycotina</taxon>
        <taxon>Pichiomycetes</taxon>
        <taxon>Debaryomycetaceae</taxon>
        <taxon>Hyphopichia</taxon>
    </lineage>
</organism>
<dbReference type="GeneID" id="30997351"/>